<accession>A0A0G1BRQ8</accession>
<sequence>MSKFLNYLRNHLISVIVILLILAGVGSYFAFFRAKKDVLEVVLARRGDLIQEVSVTGRVKPARAVDLAFEKSGKVLRVYSEVGDRIRTGDLIVSLESGDLLADLEGARANLQAEEAKLQQIQSGTRPEEIRVQEEKVRSAESALADAKEGFVDDLKDAYTKSDDAVRNKVYQFVTNPKSQNPQLNYTGNSQLQLDIQNEILLLEDMFDEWRGSLAEISNFSLLSAKRVEAERNLARVKIFLEKVSAWLSSLNVSTGLTQTVLDGYKSDVSTGRTNINTAASNITSGAEKIKSADSALSVARSELDLKKAGSRPEEISAQAAKVRSALSSVSGIEADLAKNSIRSPINGIVTKQEAKSGEVAQTNAIIVSVISDAKYQIESQVPEADIAKLHVGDEASVTLDAYSSDTVFKAKIVKIDPAEVIVEGVPTYKTILEFSDSSDLIKSGMTANADILAAKKENVLFIPERALIEKDSKKFIKIKKGEEVIETEVTSGFRDSFGNIEILNGATEGDQIVIFEG</sequence>
<gene>
    <name evidence="6" type="ORF">UV11_C0001G0026</name>
</gene>
<comment type="similarity">
    <text evidence="2">Belongs to the membrane fusion protein (MFP) (TC 8.A.1) family.</text>
</comment>
<comment type="caution">
    <text evidence="6">The sequence shown here is derived from an EMBL/GenBank/DDBJ whole genome shotgun (WGS) entry which is preliminary data.</text>
</comment>
<protein>
    <submittedName>
        <fullName evidence="6">RND family efflux transporter MFP subunit</fullName>
    </submittedName>
</protein>
<feature type="coiled-coil region" evidence="4">
    <location>
        <begin position="101"/>
        <end position="150"/>
    </location>
</feature>
<proteinExistence type="inferred from homology"/>
<dbReference type="InterPro" id="IPR006143">
    <property type="entry name" value="RND_pump_MFP"/>
</dbReference>
<evidence type="ECO:0000313" key="6">
    <source>
        <dbReference type="EMBL" id="KKS48931.1"/>
    </source>
</evidence>
<evidence type="ECO:0000256" key="5">
    <source>
        <dbReference type="SAM" id="Phobius"/>
    </source>
</evidence>
<keyword evidence="5" id="KW-0472">Membrane</keyword>
<keyword evidence="3 4" id="KW-0175">Coiled coil</keyword>
<feature type="transmembrane region" description="Helical" evidence="5">
    <location>
        <begin position="12"/>
        <end position="31"/>
    </location>
</feature>
<evidence type="ECO:0000313" key="7">
    <source>
        <dbReference type="Proteomes" id="UP000034036"/>
    </source>
</evidence>
<dbReference type="NCBIfam" id="TIGR01730">
    <property type="entry name" value="RND_mfp"/>
    <property type="match status" value="1"/>
</dbReference>
<organism evidence="6 7">
    <name type="scientific">Candidatus Giovannonibacteria bacterium GW2011_GWF2_42_19</name>
    <dbReference type="NCBI Taxonomy" id="1618659"/>
    <lineage>
        <taxon>Bacteria</taxon>
        <taxon>Candidatus Giovannoniibacteriota</taxon>
    </lineage>
</organism>
<dbReference type="GO" id="GO:0022857">
    <property type="term" value="F:transmembrane transporter activity"/>
    <property type="evidence" value="ECO:0007669"/>
    <property type="project" value="InterPro"/>
</dbReference>
<dbReference type="Gene3D" id="2.40.420.20">
    <property type="match status" value="1"/>
</dbReference>
<dbReference type="InterPro" id="IPR050465">
    <property type="entry name" value="UPF0194_transport"/>
</dbReference>
<name>A0A0G1BRQ8_9BACT</name>
<dbReference type="GO" id="GO:0030313">
    <property type="term" value="C:cell envelope"/>
    <property type="evidence" value="ECO:0007669"/>
    <property type="project" value="UniProtKB-SubCell"/>
</dbReference>
<evidence type="ECO:0000256" key="1">
    <source>
        <dbReference type="ARBA" id="ARBA00004196"/>
    </source>
</evidence>
<dbReference type="PANTHER" id="PTHR32347">
    <property type="entry name" value="EFFLUX SYSTEM COMPONENT YKNX-RELATED"/>
    <property type="match status" value="1"/>
</dbReference>
<reference evidence="6 7" key="1">
    <citation type="journal article" date="2015" name="Nature">
        <title>rRNA introns, odd ribosomes, and small enigmatic genomes across a large radiation of phyla.</title>
        <authorList>
            <person name="Brown C.T."/>
            <person name="Hug L.A."/>
            <person name="Thomas B.C."/>
            <person name="Sharon I."/>
            <person name="Castelle C.J."/>
            <person name="Singh A."/>
            <person name="Wilkins M.J."/>
            <person name="Williams K.H."/>
            <person name="Banfield J.F."/>
        </authorList>
    </citation>
    <scope>NUCLEOTIDE SEQUENCE [LARGE SCALE GENOMIC DNA]</scope>
</reference>
<keyword evidence="5" id="KW-0812">Transmembrane</keyword>
<dbReference type="EMBL" id="LCDF01000001">
    <property type="protein sequence ID" value="KKS48931.1"/>
    <property type="molecule type" value="Genomic_DNA"/>
</dbReference>
<evidence type="ECO:0000256" key="4">
    <source>
        <dbReference type="SAM" id="Coils"/>
    </source>
</evidence>
<dbReference type="Gene3D" id="2.40.50.100">
    <property type="match status" value="1"/>
</dbReference>
<dbReference type="Gene3D" id="1.10.287.470">
    <property type="entry name" value="Helix hairpin bin"/>
    <property type="match status" value="1"/>
</dbReference>
<keyword evidence="5" id="KW-1133">Transmembrane helix</keyword>
<evidence type="ECO:0000256" key="3">
    <source>
        <dbReference type="ARBA" id="ARBA00023054"/>
    </source>
</evidence>
<dbReference type="PATRIC" id="fig|1618659.3.peg.30"/>
<comment type="subcellular location">
    <subcellularLocation>
        <location evidence="1">Cell envelope</location>
    </subcellularLocation>
</comment>
<dbReference type="STRING" id="1618659.UV11_C0001G0026"/>
<dbReference type="AlphaFoldDB" id="A0A0G1BRQ8"/>
<dbReference type="Gene3D" id="2.40.30.170">
    <property type="match status" value="1"/>
</dbReference>
<evidence type="ECO:0000256" key="2">
    <source>
        <dbReference type="ARBA" id="ARBA00009477"/>
    </source>
</evidence>
<dbReference type="Proteomes" id="UP000034036">
    <property type="component" value="Unassembled WGS sequence"/>
</dbReference>
<dbReference type="SUPFAM" id="SSF111369">
    <property type="entry name" value="HlyD-like secretion proteins"/>
    <property type="match status" value="1"/>
</dbReference>
<dbReference type="GO" id="GO:0016020">
    <property type="term" value="C:membrane"/>
    <property type="evidence" value="ECO:0007669"/>
    <property type="project" value="InterPro"/>
</dbReference>